<evidence type="ECO:0000256" key="6">
    <source>
        <dbReference type="ARBA" id="ARBA00022676"/>
    </source>
</evidence>
<feature type="transmembrane region" description="Helical" evidence="15">
    <location>
        <begin position="379"/>
        <end position="399"/>
    </location>
</feature>
<dbReference type="EMBL" id="FN648741">
    <property type="protein sequence ID" value="CBN77379.1"/>
    <property type="molecule type" value="Genomic_DNA"/>
</dbReference>
<dbReference type="InParanoid" id="D8LPS4"/>
<proteinExistence type="inferred from homology"/>
<feature type="transmembrane region" description="Helical" evidence="15">
    <location>
        <begin position="132"/>
        <end position="150"/>
    </location>
</feature>
<feature type="transmembrane region" description="Helical" evidence="15">
    <location>
        <begin position="106"/>
        <end position="126"/>
    </location>
</feature>
<evidence type="ECO:0000256" key="7">
    <source>
        <dbReference type="ARBA" id="ARBA00022679"/>
    </source>
</evidence>
<comment type="catalytic activity">
    <reaction evidence="13">
        <text>an alpha-D-Glc-(1-&gt;3)-alpha-D-Glc-(1-&gt;3)-alpha-D-Man-(1-&gt;2)-alpha-D-Man-(1-&gt;2)-alpha-D-Man-(1-&gt;3)-[alpha-D-Man-(1-&gt;2)-alpha-D-Man-(1-&gt;3)-[alpha-D-Man-(1-&gt;2)-alpha-D-Man-(1-&gt;6)]-alpha-D-Man-(1-&gt;6)]-beta-D-Man-(1-&gt;4)-beta-D-GlcNAc-(1-&gt;4)-alpha-D-GlcNAc-diphospho-di-trans,poly-cis-dolichol + a di-trans,poly-cis-dolichyl beta-D-glucosyl phosphate = a alpha-D-Glc-(1-&gt;2)-alpha-D-Glc-(1-&gt;3)-alpha-D-Glc-(1-&gt;3)-alpha-D-Man-(1-&gt;2)-alpha-D-Man-(1-&gt;2)-alpha-D-Man-(1-&gt;3)-[alpha-D-Man-(1-&gt;2)-alpha-D-Man-(1-&gt;3)-[alpha-D-Man-(1-&gt;2)-alpha-D-Man-(1-&gt;6)]-alpha-D-Man-(1-&gt;6)]-beta-D-Man-(1-&gt;4)-beta-D-GlcNAc-(1-&gt;4)-alpha-D-GlcNAc-diphospho-di-trans,poly-cis-dolichol + a di-trans,poly-cis-dolichyl phosphate + H(+)</text>
        <dbReference type="Rhea" id="RHEA:29543"/>
        <dbReference type="Rhea" id="RHEA-COMP:19498"/>
        <dbReference type="Rhea" id="RHEA-COMP:19502"/>
        <dbReference type="Rhea" id="RHEA-COMP:19512"/>
        <dbReference type="Rhea" id="RHEA-COMP:19522"/>
        <dbReference type="ChEBI" id="CHEBI:15378"/>
        <dbReference type="ChEBI" id="CHEBI:57525"/>
        <dbReference type="ChEBI" id="CHEBI:57683"/>
        <dbReference type="ChEBI" id="CHEBI:132522"/>
        <dbReference type="ChEBI" id="CHEBI:132523"/>
        <dbReference type="EC" id="2.4.1.256"/>
    </reaction>
    <physiologicalReaction direction="left-to-right" evidence="13">
        <dbReference type="Rhea" id="RHEA:29544"/>
    </physiologicalReaction>
</comment>
<dbReference type="EMBL" id="FN649738">
    <property type="protein sequence ID" value="CBN77379.1"/>
    <property type="molecule type" value="Genomic_DNA"/>
</dbReference>
<name>D8LPS4_ECTSI</name>
<keyword evidence="10 15" id="KW-1133">Transmembrane helix</keyword>
<feature type="compositionally biased region" description="Polar residues" evidence="14">
    <location>
        <begin position="273"/>
        <end position="282"/>
    </location>
</feature>
<comment type="function">
    <text evidence="12">Dol-P-Glc:Glc(2)Man(9)GlcNAc(2)-PP-Dol alpha-1,2-glucosyltransferase that operates in the biosynthetic pathway of dolichol-linked oligosaccharides, the glycan precursors employed in protein asparagine (N)-glycosylation. The assembly of dolichol-linked oligosaccharides begins on the cytosolic side of the endoplasmic reticulum membrane and finishes in its lumen. The sequential addition of sugars to dolichol pyrophosphate produces dolichol-linked oligosaccharides containing fourteen sugars, including two GlcNAcs, nine mannoses and three glucoses. Once assembled, the oligosaccharide is transferred from the lipid to nascent proteins by oligosaccharyltransferases. In the lumen of the endoplasmic reticulum, adds the third and last glucose residue from dolichyl phosphate glucose (Dol-P-Glc) onto the lipid-linked oligosaccharide intermediate Glc(2)Man(9)GlcNAc(2)-PP-Dol to produce Glc(3)Man(9)GlcNAc(2)-PP-Dol.</text>
</comment>
<comment type="subcellular location">
    <subcellularLocation>
        <location evidence="1">Endoplasmic reticulum membrane</location>
        <topology evidence="1">Multi-pass membrane protein</topology>
    </subcellularLocation>
</comment>
<dbReference type="PANTHER" id="PTHR12989:SF10">
    <property type="entry name" value="DOL-P-GLC:GLC(2)MAN(9)GLCNAC(2)-PP-DOL ALPHA-1,2-GLUCOSYLTRANSFERASE-RELATED"/>
    <property type="match status" value="1"/>
</dbReference>
<evidence type="ECO:0000313" key="17">
    <source>
        <dbReference type="Proteomes" id="UP000002630"/>
    </source>
</evidence>
<evidence type="ECO:0000313" key="16">
    <source>
        <dbReference type="EMBL" id="CBN77379.1"/>
    </source>
</evidence>
<evidence type="ECO:0000256" key="11">
    <source>
        <dbReference type="ARBA" id="ARBA00023136"/>
    </source>
</evidence>
<keyword evidence="6" id="KW-0328">Glycosyltransferase</keyword>
<organism evidence="16 17">
    <name type="scientific">Ectocarpus siliculosus</name>
    <name type="common">Brown alga</name>
    <name type="synonym">Conferva siliculosa</name>
    <dbReference type="NCBI Taxonomy" id="2880"/>
    <lineage>
        <taxon>Eukaryota</taxon>
        <taxon>Sar</taxon>
        <taxon>Stramenopiles</taxon>
        <taxon>Ochrophyta</taxon>
        <taxon>PX clade</taxon>
        <taxon>Phaeophyceae</taxon>
        <taxon>Ectocarpales</taxon>
        <taxon>Ectocarpaceae</taxon>
        <taxon>Ectocarpus</taxon>
    </lineage>
</organism>
<feature type="transmembrane region" description="Helical" evidence="15">
    <location>
        <begin position="499"/>
        <end position="516"/>
    </location>
</feature>
<feature type="transmembrane region" description="Helical" evidence="15">
    <location>
        <begin position="528"/>
        <end position="546"/>
    </location>
</feature>
<feature type="compositionally biased region" description="Gly residues" evidence="14">
    <location>
        <begin position="311"/>
        <end position="323"/>
    </location>
</feature>
<dbReference type="Proteomes" id="UP000002630">
    <property type="component" value="Linkage Group LG13"/>
</dbReference>
<dbReference type="GO" id="GO:0005789">
    <property type="term" value="C:endoplasmic reticulum membrane"/>
    <property type="evidence" value="ECO:0007669"/>
    <property type="project" value="UniProtKB-SubCell"/>
</dbReference>
<comment type="pathway">
    <text evidence="2">Protein modification; protein glycosylation.</text>
</comment>
<evidence type="ECO:0000256" key="1">
    <source>
        <dbReference type="ARBA" id="ARBA00004477"/>
    </source>
</evidence>
<dbReference type="EC" id="2.4.1.256" evidence="4"/>
<feature type="transmembrane region" description="Helical" evidence="15">
    <location>
        <begin position="32"/>
        <end position="53"/>
    </location>
</feature>
<feature type="transmembrane region" description="Helical" evidence="15">
    <location>
        <begin position="459"/>
        <end position="479"/>
    </location>
</feature>
<evidence type="ECO:0000256" key="3">
    <source>
        <dbReference type="ARBA" id="ARBA00010600"/>
    </source>
</evidence>
<evidence type="ECO:0000256" key="2">
    <source>
        <dbReference type="ARBA" id="ARBA00004922"/>
    </source>
</evidence>
<feature type="transmembrane region" description="Helical" evidence="15">
    <location>
        <begin position="566"/>
        <end position="589"/>
    </location>
</feature>
<evidence type="ECO:0000256" key="9">
    <source>
        <dbReference type="ARBA" id="ARBA00022824"/>
    </source>
</evidence>
<evidence type="ECO:0000256" key="5">
    <source>
        <dbReference type="ARBA" id="ARBA00018512"/>
    </source>
</evidence>
<keyword evidence="9" id="KW-0256">Endoplasmic reticulum</keyword>
<dbReference type="PANTHER" id="PTHR12989">
    <property type="entry name" value="ALPHA-1,2-GLUCOSYLTRANSFERASE ALG10"/>
    <property type="match status" value="1"/>
</dbReference>
<feature type="region of interest" description="Disordered" evidence="14">
    <location>
        <begin position="204"/>
        <end position="354"/>
    </location>
</feature>
<dbReference type="InterPro" id="IPR016900">
    <property type="entry name" value="Alg10"/>
</dbReference>
<feature type="compositionally biased region" description="Low complexity" evidence="14">
    <location>
        <begin position="245"/>
        <end position="265"/>
    </location>
</feature>
<evidence type="ECO:0000256" key="10">
    <source>
        <dbReference type="ARBA" id="ARBA00022989"/>
    </source>
</evidence>
<sequence>MQDEIFHVPQAQAYCQGDYGTWDPKITTPPGLYAFAVAYAGLLTALREALLLLQGTATASSRVAGLFISQEQCVAAVLRQANWGLSLGALAVMRSLFVRRMAPGKALAHALLLWLYPVSFFFSFLLYTDTGATFFVLLCYLLATGPPRGGGWGRRLASALAGGVSVLFRQTNAVWVAFTLAACLLDDFTPSVVAAVRVSPGGDVSARAPAGALAVEPSSRRARDAAGTGSRLKSAGSWEHPLAPPCAGDGAAAEAVGGLDEGGAATTRRSGERSSPSPLQQSTTTTRRRRRNTDQKRVGSGSQQDAEVGLSRGGGGGGGGLGTDGEQTTGGSNNDIDSAQPRNGGAHPSLPPTPRLLLGLARAALTDASRGGTLLRARAPLAIPVALFAVFVWGFNGGAVVIGDKENHSPGGPPHLAQLAYLAATGASLWGVVGGREALLGRDARRGFARWAGGGRGRVATVVAGVAAVLWRYSLAHPFLLSDNRHYPFYVWQRLLSRVYVRVALAPAYVFCGWLVTSRLLRRKPPLWVLTYVGAAAVVLVPSPLLEPRYLTMPLLLAHLESPERSWKSLVVGVVACAAVNAVTIYVFLARPFAWHDGSLARFMW</sequence>
<keyword evidence="8 15" id="KW-0812">Transmembrane</keyword>
<evidence type="ECO:0000256" key="14">
    <source>
        <dbReference type="SAM" id="MobiDB-lite"/>
    </source>
</evidence>
<evidence type="ECO:0000256" key="13">
    <source>
        <dbReference type="ARBA" id="ARBA00048064"/>
    </source>
</evidence>
<dbReference type="STRING" id="2880.D8LPS4"/>
<feature type="compositionally biased region" description="Polar residues" evidence="14">
    <location>
        <begin position="332"/>
        <end position="341"/>
    </location>
</feature>
<evidence type="ECO:0000256" key="15">
    <source>
        <dbReference type="SAM" id="Phobius"/>
    </source>
</evidence>
<keyword evidence="17" id="KW-1185">Reference proteome</keyword>
<accession>D8LPS4</accession>
<dbReference type="OrthoDB" id="4769at2759"/>
<gene>
    <name evidence="16" type="primary">ALG10</name>
    <name evidence="16" type="ORF">Esi_0053_0071</name>
</gene>
<evidence type="ECO:0000256" key="8">
    <source>
        <dbReference type="ARBA" id="ARBA00022692"/>
    </source>
</evidence>
<feature type="transmembrane region" description="Helical" evidence="15">
    <location>
        <begin position="419"/>
        <end position="439"/>
    </location>
</feature>
<evidence type="ECO:0000256" key="12">
    <source>
        <dbReference type="ARBA" id="ARBA00044727"/>
    </source>
</evidence>
<evidence type="ECO:0000256" key="4">
    <source>
        <dbReference type="ARBA" id="ARBA00011967"/>
    </source>
</evidence>
<protein>
    <recommendedName>
        <fullName evidence="5">Dol-P-Glc:Glc(2)Man(9)GlcNAc(2)-PP-Dol alpha-1,2-glucosyltransferase</fullName>
        <ecNumber evidence="4">2.4.1.256</ecNumber>
    </recommendedName>
</protein>
<reference evidence="16 17" key="1">
    <citation type="journal article" date="2010" name="Nature">
        <title>The Ectocarpus genome and the independent evolution of multicellularity in brown algae.</title>
        <authorList>
            <person name="Cock J.M."/>
            <person name="Sterck L."/>
            <person name="Rouze P."/>
            <person name="Scornet D."/>
            <person name="Allen A.E."/>
            <person name="Amoutzias G."/>
            <person name="Anthouard V."/>
            <person name="Artiguenave F."/>
            <person name="Aury J.M."/>
            <person name="Badger J.H."/>
            <person name="Beszteri B."/>
            <person name="Billiau K."/>
            <person name="Bonnet E."/>
            <person name="Bothwell J.H."/>
            <person name="Bowler C."/>
            <person name="Boyen C."/>
            <person name="Brownlee C."/>
            <person name="Carrano C.J."/>
            <person name="Charrier B."/>
            <person name="Cho G.Y."/>
            <person name="Coelho S.M."/>
            <person name="Collen J."/>
            <person name="Corre E."/>
            <person name="Da Silva C."/>
            <person name="Delage L."/>
            <person name="Delaroque N."/>
            <person name="Dittami S.M."/>
            <person name="Doulbeau S."/>
            <person name="Elias M."/>
            <person name="Farnham G."/>
            <person name="Gachon C.M."/>
            <person name="Gschloessl B."/>
            <person name="Heesch S."/>
            <person name="Jabbari K."/>
            <person name="Jubin C."/>
            <person name="Kawai H."/>
            <person name="Kimura K."/>
            <person name="Kloareg B."/>
            <person name="Kupper F.C."/>
            <person name="Lang D."/>
            <person name="Le Bail A."/>
            <person name="Leblanc C."/>
            <person name="Lerouge P."/>
            <person name="Lohr M."/>
            <person name="Lopez P.J."/>
            <person name="Martens C."/>
            <person name="Maumus F."/>
            <person name="Michel G."/>
            <person name="Miranda-Saavedra D."/>
            <person name="Morales J."/>
            <person name="Moreau H."/>
            <person name="Motomura T."/>
            <person name="Nagasato C."/>
            <person name="Napoli C.A."/>
            <person name="Nelson D.R."/>
            <person name="Nyvall-Collen P."/>
            <person name="Peters A.F."/>
            <person name="Pommier C."/>
            <person name="Potin P."/>
            <person name="Poulain J."/>
            <person name="Quesneville H."/>
            <person name="Read B."/>
            <person name="Rensing S.A."/>
            <person name="Ritter A."/>
            <person name="Rousvoal S."/>
            <person name="Samanta M."/>
            <person name="Samson G."/>
            <person name="Schroeder D.C."/>
            <person name="Segurens B."/>
            <person name="Strittmatter M."/>
            <person name="Tonon T."/>
            <person name="Tregear J.W."/>
            <person name="Valentin K."/>
            <person name="von Dassow P."/>
            <person name="Yamagishi T."/>
            <person name="Van de Peer Y."/>
            <person name="Wincker P."/>
        </authorList>
    </citation>
    <scope>NUCLEOTIDE SEQUENCE [LARGE SCALE GENOMIC DNA]</scope>
    <source>
        <strain evidence="17">Ec32 / CCAP1310/4</strain>
    </source>
</reference>
<keyword evidence="11 15" id="KW-0472">Membrane</keyword>
<dbReference type="AlphaFoldDB" id="D8LPS4"/>
<keyword evidence="7" id="KW-0808">Transferase</keyword>
<dbReference type="GO" id="GO:0106073">
    <property type="term" value="F:dolichyl pyrophosphate Glc2Man9GlcNAc2 alpha-1,2-glucosyltransferase activity"/>
    <property type="evidence" value="ECO:0007669"/>
    <property type="project" value="UniProtKB-EC"/>
</dbReference>
<dbReference type="eggNOG" id="KOG2642">
    <property type="taxonomic scope" value="Eukaryota"/>
</dbReference>
<dbReference type="GO" id="GO:0006488">
    <property type="term" value="P:dolichol-linked oligosaccharide biosynthetic process"/>
    <property type="evidence" value="ECO:0007669"/>
    <property type="project" value="InterPro"/>
</dbReference>
<dbReference type="Pfam" id="PF04922">
    <property type="entry name" value="DIE2_ALG10"/>
    <property type="match status" value="2"/>
</dbReference>
<comment type="similarity">
    <text evidence="3">Belongs to the ALG10 glucosyltransferase family.</text>
</comment>